<dbReference type="EMBL" id="JANFFA010000001">
    <property type="protein sequence ID" value="MDQ2093225.1"/>
    <property type="molecule type" value="Genomic_DNA"/>
</dbReference>
<evidence type="ECO:0000256" key="3">
    <source>
        <dbReference type="ARBA" id="ARBA00022691"/>
    </source>
</evidence>
<keyword evidence="3 5" id="KW-0949">S-adenosyl-L-methionine</keyword>
<reference evidence="8" key="2">
    <citation type="submission" date="2023-04" db="EMBL/GenBank/DDBJ databases">
        <title>'Rhodoalgimonas zhirmunskyi' gen. nov., isolated from a red alga.</title>
        <authorList>
            <person name="Nedashkovskaya O.I."/>
            <person name="Otstavnykh N.Y."/>
            <person name="Bystritskaya E.P."/>
            <person name="Balabanova L.A."/>
            <person name="Isaeva M.P."/>
        </authorList>
    </citation>
    <scope>NUCLEOTIDE SEQUENCE</scope>
    <source>
        <strain evidence="8">10Alg 79</strain>
    </source>
</reference>
<dbReference type="InterPro" id="IPR002052">
    <property type="entry name" value="DNA_methylase_N6_adenine_CS"/>
</dbReference>
<feature type="binding site" evidence="5">
    <location>
        <begin position="185"/>
        <end position="188"/>
    </location>
    <ligand>
        <name>substrate</name>
    </ligand>
</feature>
<keyword evidence="9" id="KW-1185">Reference proteome</keyword>
<evidence type="ECO:0000259" key="6">
    <source>
        <dbReference type="Pfam" id="PF05175"/>
    </source>
</evidence>
<dbReference type="InterPro" id="IPR040758">
    <property type="entry name" value="PrmC_N"/>
</dbReference>
<dbReference type="Pfam" id="PF05175">
    <property type="entry name" value="MTS"/>
    <property type="match status" value="1"/>
</dbReference>
<dbReference type="PANTHER" id="PTHR18895:SF74">
    <property type="entry name" value="MTRF1L RELEASE FACTOR GLUTAMINE METHYLTRANSFERASE"/>
    <property type="match status" value="1"/>
</dbReference>
<dbReference type="GO" id="GO:0003676">
    <property type="term" value="F:nucleic acid binding"/>
    <property type="evidence" value="ECO:0007669"/>
    <property type="project" value="InterPro"/>
</dbReference>
<dbReference type="PROSITE" id="PS00092">
    <property type="entry name" value="N6_MTASE"/>
    <property type="match status" value="1"/>
</dbReference>
<feature type="binding site" evidence="5">
    <location>
        <position position="171"/>
    </location>
    <ligand>
        <name>S-adenosyl-L-methionine</name>
        <dbReference type="ChEBI" id="CHEBI:59789"/>
    </ligand>
</feature>
<feature type="binding site" evidence="5">
    <location>
        <position position="185"/>
    </location>
    <ligand>
        <name>S-adenosyl-L-methionine</name>
        <dbReference type="ChEBI" id="CHEBI:59789"/>
    </ligand>
</feature>
<gene>
    <name evidence="5 8" type="primary">prmC</name>
    <name evidence="8" type="ORF">NOI20_03805</name>
</gene>
<dbReference type="GO" id="GO:0102559">
    <property type="term" value="F:peptide chain release factor N(5)-glutamine methyltransferase activity"/>
    <property type="evidence" value="ECO:0007669"/>
    <property type="project" value="UniProtKB-EC"/>
</dbReference>
<comment type="catalytic activity">
    <reaction evidence="4 5">
        <text>L-glutaminyl-[peptide chain release factor] + S-adenosyl-L-methionine = N(5)-methyl-L-glutaminyl-[peptide chain release factor] + S-adenosyl-L-homocysteine + H(+)</text>
        <dbReference type="Rhea" id="RHEA:42896"/>
        <dbReference type="Rhea" id="RHEA-COMP:10271"/>
        <dbReference type="Rhea" id="RHEA-COMP:10272"/>
        <dbReference type="ChEBI" id="CHEBI:15378"/>
        <dbReference type="ChEBI" id="CHEBI:30011"/>
        <dbReference type="ChEBI" id="CHEBI:57856"/>
        <dbReference type="ChEBI" id="CHEBI:59789"/>
        <dbReference type="ChEBI" id="CHEBI:61891"/>
        <dbReference type="EC" id="2.1.1.297"/>
    </reaction>
</comment>
<feature type="domain" description="Methyltransferase small" evidence="6">
    <location>
        <begin position="100"/>
        <end position="190"/>
    </location>
</feature>
<dbReference type="NCBIfam" id="TIGR00536">
    <property type="entry name" value="hemK_fam"/>
    <property type="match status" value="1"/>
</dbReference>
<evidence type="ECO:0000256" key="4">
    <source>
        <dbReference type="ARBA" id="ARBA00048391"/>
    </source>
</evidence>
<dbReference type="HAMAP" id="MF_02126">
    <property type="entry name" value="RF_methyltr_PrmC"/>
    <property type="match status" value="1"/>
</dbReference>
<dbReference type="EC" id="2.1.1.297" evidence="5"/>
<evidence type="ECO:0000313" key="8">
    <source>
        <dbReference type="EMBL" id="MDQ2093225.1"/>
    </source>
</evidence>
<evidence type="ECO:0000259" key="7">
    <source>
        <dbReference type="Pfam" id="PF17827"/>
    </source>
</evidence>
<dbReference type="Proteomes" id="UP001227162">
    <property type="component" value="Unassembled WGS sequence"/>
</dbReference>
<accession>A0AAJ1U7R6</accession>
<feature type="binding site" evidence="5">
    <location>
        <begin position="119"/>
        <end position="123"/>
    </location>
    <ligand>
        <name>S-adenosyl-L-methionine</name>
        <dbReference type="ChEBI" id="CHEBI:59789"/>
    </ligand>
</feature>
<dbReference type="RefSeq" id="WP_317624822.1">
    <property type="nucleotide sequence ID" value="NZ_JANFFA010000001.1"/>
</dbReference>
<dbReference type="PANTHER" id="PTHR18895">
    <property type="entry name" value="HEMK METHYLTRANSFERASE"/>
    <property type="match status" value="1"/>
</dbReference>
<dbReference type="AlphaFoldDB" id="A0AAJ1U7R6"/>
<comment type="function">
    <text evidence="5">Methylates the class 1 translation termination release factors RF1/PrfA and RF2/PrfB on the glutamine residue of the universally conserved GGQ motif.</text>
</comment>
<dbReference type="Pfam" id="PF17827">
    <property type="entry name" value="PrmC_N"/>
    <property type="match status" value="1"/>
</dbReference>
<evidence type="ECO:0000256" key="1">
    <source>
        <dbReference type="ARBA" id="ARBA00022603"/>
    </source>
</evidence>
<comment type="similarity">
    <text evidence="5">Belongs to the protein N5-glutamine methyltransferase family. PrmC subfamily.</text>
</comment>
<dbReference type="InterPro" id="IPR004556">
    <property type="entry name" value="HemK-like"/>
</dbReference>
<proteinExistence type="inferred from homology"/>
<dbReference type="NCBIfam" id="TIGR03534">
    <property type="entry name" value="RF_mod_PrmC"/>
    <property type="match status" value="1"/>
</dbReference>
<name>A0AAJ1U7R6_9RHOB</name>
<dbReference type="Gene3D" id="1.10.8.10">
    <property type="entry name" value="DNA helicase RuvA subunit, C-terminal domain"/>
    <property type="match status" value="1"/>
</dbReference>
<comment type="caution">
    <text evidence="8">The sequence shown here is derived from an EMBL/GenBank/DDBJ whole genome shotgun (WGS) entry which is preliminary data.</text>
</comment>
<dbReference type="InterPro" id="IPR029063">
    <property type="entry name" value="SAM-dependent_MTases_sf"/>
</dbReference>
<feature type="domain" description="Release factor glutamine methyltransferase N-terminal" evidence="7">
    <location>
        <begin position="10"/>
        <end position="78"/>
    </location>
</feature>
<keyword evidence="1 5" id="KW-0489">Methyltransferase</keyword>
<protein>
    <recommendedName>
        <fullName evidence="5">Release factor glutamine methyltransferase</fullName>
        <shortName evidence="5">RF MTase</shortName>
        <ecNumber evidence="5">2.1.1.297</ecNumber>
    </recommendedName>
    <alternativeName>
        <fullName evidence="5">N5-glutamine methyltransferase PrmC</fullName>
    </alternativeName>
    <alternativeName>
        <fullName evidence="5">Protein-(glutamine-N5) MTase PrmC</fullName>
    </alternativeName>
    <alternativeName>
        <fullName evidence="5">Protein-glutamine N-methyltransferase PrmC</fullName>
    </alternativeName>
</protein>
<organism evidence="8 9">
    <name type="scientific">Rhodalgimonas zhirmunskyi</name>
    <dbReference type="NCBI Taxonomy" id="2964767"/>
    <lineage>
        <taxon>Bacteria</taxon>
        <taxon>Pseudomonadati</taxon>
        <taxon>Pseudomonadota</taxon>
        <taxon>Alphaproteobacteria</taxon>
        <taxon>Rhodobacterales</taxon>
        <taxon>Roseobacteraceae</taxon>
        <taxon>Rhodalgimonas</taxon>
    </lineage>
</organism>
<dbReference type="Gene3D" id="3.40.50.150">
    <property type="entry name" value="Vaccinia Virus protein VP39"/>
    <property type="match status" value="1"/>
</dbReference>
<dbReference type="InterPro" id="IPR050320">
    <property type="entry name" value="N5-glutamine_MTase"/>
</dbReference>
<evidence type="ECO:0000256" key="5">
    <source>
        <dbReference type="HAMAP-Rule" id="MF_02126"/>
    </source>
</evidence>
<feature type="binding site" evidence="5">
    <location>
        <position position="142"/>
    </location>
    <ligand>
        <name>S-adenosyl-L-methionine</name>
        <dbReference type="ChEBI" id="CHEBI:59789"/>
    </ligand>
</feature>
<dbReference type="InterPro" id="IPR007848">
    <property type="entry name" value="Small_mtfrase_dom"/>
</dbReference>
<sequence length="279" mass="30404">MTAPDRTVDEVLRYGARVLADARCATGDARPLLADILEVDRGRLILLGRDEVSEENFKRFEEYLARRCAREPVAKIIGRRVFWGRYFEVSPEVLDPRPETEILIATALEEPAARLLDLGTGSGIIALTLLAEWSQARGVASDVSEAALAVAQTNAEKSGVEDRLDLVASDWWSGICGTFDLIVSNPPYIALGEMEALDPEVRDHDPHIALTDGADGLTAYREIAKGADAHLSSGGRLIVEIGPTQGDAVSKMFAEAGLKDIAIMQDFDERDRIVFGRKG</sequence>
<keyword evidence="2 5" id="KW-0808">Transferase</keyword>
<dbReference type="InterPro" id="IPR019874">
    <property type="entry name" value="RF_methyltr_PrmC"/>
</dbReference>
<dbReference type="GO" id="GO:0032259">
    <property type="term" value="P:methylation"/>
    <property type="evidence" value="ECO:0007669"/>
    <property type="project" value="UniProtKB-KW"/>
</dbReference>
<dbReference type="SUPFAM" id="SSF53335">
    <property type="entry name" value="S-adenosyl-L-methionine-dependent methyltransferases"/>
    <property type="match status" value="1"/>
</dbReference>
<evidence type="ECO:0000313" key="9">
    <source>
        <dbReference type="Proteomes" id="UP001227162"/>
    </source>
</evidence>
<evidence type="ECO:0000256" key="2">
    <source>
        <dbReference type="ARBA" id="ARBA00022679"/>
    </source>
</evidence>
<dbReference type="CDD" id="cd02440">
    <property type="entry name" value="AdoMet_MTases"/>
    <property type="match status" value="1"/>
</dbReference>
<reference evidence="8" key="1">
    <citation type="submission" date="2022-07" db="EMBL/GenBank/DDBJ databases">
        <authorList>
            <person name="Otstavnykh N."/>
            <person name="Isaeva M."/>
            <person name="Bystritskaya E."/>
        </authorList>
    </citation>
    <scope>NUCLEOTIDE SEQUENCE</scope>
    <source>
        <strain evidence="8">10Alg 79</strain>
    </source>
</reference>